<evidence type="ECO:0000256" key="2">
    <source>
        <dbReference type="ARBA" id="ARBA00006510"/>
    </source>
</evidence>
<feature type="compositionally biased region" description="Basic and acidic residues" evidence="6">
    <location>
        <begin position="1607"/>
        <end position="1624"/>
    </location>
</feature>
<feature type="compositionally biased region" description="Low complexity" evidence="6">
    <location>
        <begin position="1077"/>
        <end position="1090"/>
    </location>
</feature>
<comment type="similarity">
    <text evidence="2">Belongs to the TMC family.</text>
</comment>
<dbReference type="PANTHER" id="PTHR23302">
    <property type="entry name" value="TRANSMEMBRANE CHANNEL-RELATED"/>
    <property type="match status" value="1"/>
</dbReference>
<feature type="transmembrane region" description="Helical" evidence="7">
    <location>
        <begin position="550"/>
        <end position="570"/>
    </location>
</feature>
<feature type="transmembrane region" description="Helical" evidence="7">
    <location>
        <begin position="1276"/>
        <end position="1301"/>
    </location>
</feature>
<feature type="compositionally biased region" description="Basic and acidic residues" evidence="6">
    <location>
        <begin position="1768"/>
        <end position="1777"/>
    </location>
</feature>
<dbReference type="EMBL" id="QCYY01003452">
    <property type="protein sequence ID" value="ROT63313.1"/>
    <property type="molecule type" value="Genomic_DNA"/>
</dbReference>
<dbReference type="OrthoDB" id="5831905at2759"/>
<organism evidence="9 10">
    <name type="scientific">Penaeus vannamei</name>
    <name type="common">Whiteleg shrimp</name>
    <name type="synonym">Litopenaeus vannamei</name>
    <dbReference type="NCBI Taxonomy" id="6689"/>
    <lineage>
        <taxon>Eukaryota</taxon>
        <taxon>Metazoa</taxon>
        <taxon>Ecdysozoa</taxon>
        <taxon>Arthropoda</taxon>
        <taxon>Crustacea</taxon>
        <taxon>Multicrustacea</taxon>
        <taxon>Malacostraca</taxon>
        <taxon>Eumalacostraca</taxon>
        <taxon>Eucarida</taxon>
        <taxon>Decapoda</taxon>
        <taxon>Dendrobranchiata</taxon>
        <taxon>Penaeoidea</taxon>
        <taxon>Penaeidae</taxon>
        <taxon>Penaeus</taxon>
    </lineage>
</organism>
<name>A0A3R7LSK8_PENVA</name>
<evidence type="ECO:0000256" key="6">
    <source>
        <dbReference type="SAM" id="MobiDB-lite"/>
    </source>
</evidence>
<feature type="transmembrane region" description="Helical" evidence="7">
    <location>
        <begin position="304"/>
        <end position="325"/>
    </location>
</feature>
<reference evidence="9 10" key="2">
    <citation type="submission" date="2019-01" db="EMBL/GenBank/DDBJ databases">
        <title>The decoding of complex shrimp genome reveals the adaptation for benthos swimmer, frequently molting mechanism and breeding impact on genome.</title>
        <authorList>
            <person name="Sun Y."/>
            <person name="Gao Y."/>
            <person name="Yu Y."/>
        </authorList>
    </citation>
    <scope>NUCLEOTIDE SEQUENCE [LARGE SCALE GENOMIC DNA]</scope>
    <source>
        <tissue evidence="9">Muscle</tissue>
    </source>
</reference>
<protein>
    <submittedName>
        <fullName evidence="9">Putative transmembrane channel-like protein 3</fullName>
    </submittedName>
</protein>
<evidence type="ECO:0000313" key="9">
    <source>
        <dbReference type="EMBL" id="ROT63313.1"/>
    </source>
</evidence>
<feature type="compositionally biased region" description="Low complexity" evidence="6">
    <location>
        <begin position="1735"/>
        <end position="1748"/>
    </location>
</feature>
<evidence type="ECO:0000259" key="8">
    <source>
        <dbReference type="Pfam" id="PF07810"/>
    </source>
</evidence>
<feature type="compositionally biased region" description="Basic and acidic residues" evidence="6">
    <location>
        <begin position="1795"/>
        <end position="1806"/>
    </location>
</feature>
<gene>
    <name evidence="9" type="ORF">C7M84_018822</name>
</gene>
<dbReference type="GO" id="GO:0005886">
    <property type="term" value="C:plasma membrane"/>
    <property type="evidence" value="ECO:0007669"/>
    <property type="project" value="InterPro"/>
</dbReference>
<comment type="subcellular location">
    <subcellularLocation>
        <location evidence="1">Membrane</location>
        <topology evidence="1">Multi-pass membrane protein</topology>
    </subcellularLocation>
</comment>
<feature type="transmembrane region" description="Helical" evidence="7">
    <location>
        <begin position="1325"/>
        <end position="1346"/>
    </location>
</feature>
<feature type="compositionally biased region" description="Basic and acidic residues" evidence="6">
    <location>
        <begin position="1652"/>
        <end position="1672"/>
    </location>
</feature>
<feature type="compositionally biased region" description="Basic and acidic residues" evidence="6">
    <location>
        <begin position="1681"/>
        <end position="1691"/>
    </location>
</feature>
<dbReference type="Pfam" id="PF07810">
    <property type="entry name" value="TMC"/>
    <property type="match status" value="1"/>
</dbReference>
<feature type="compositionally biased region" description="Basic and acidic residues" evidence="6">
    <location>
        <begin position="1429"/>
        <end position="1445"/>
    </location>
</feature>
<dbReference type="InterPro" id="IPR012496">
    <property type="entry name" value="TMC_dom"/>
</dbReference>
<dbReference type="PANTHER" id="PTHR23302:SF40">
    <property type="entry name" value="TRANSMEMBRANE CHANNEL-LIKE PROTEIN"/>
    <property type="match status" value="1"/>
</dbReference>
<feature type="compositionally biased region" description="Low complexity" evidence="6">
    <location>
        <begin position="1151"/>
        <end position="1165"/>
    </location>
</feature>
<dbReference type="GO" id="GO:0008381">
    <property type="term" value="F:mechanosensitive monoatomic ion channel activity"/>
    <property type="evidence" value="ECO:0007669"/>
    <property type="project" value="TreeGrafter"/>
</dbReference>
<feature type="transmembrane region" description="Helical" evidence="7">
    <location>
        <begin position="387"/>
        <end position="405"/>
    </location>
</feature>
<feature type="region of interest" description="Disordered" evidence="6">
    <location>
        <begin position="1429"/>
        <end position="1806"/>
    </location>
</feature>
<reference evidence="9 10" key="1">
    <citation type="submission" date="2018-04" db="EMBL/GenBank/DDBJ databases">
        <authorList>
            <person name="Zhang X."/>
            <person name="Yuan J."/>
            <person name="Li F."/>
            <person name="Xiang J."/>
        </authorList>
    </citation>
    <scope>NUCLEOTIDE SEQUENCE [LARGE SCALE GENOMIC DNA]</scope>
    <source>
        <tissue evidence="9">Muscle</tissue>
    </source>
</reference>
<feature type="compositionally biased region" description="Basic and acidic residues" evidence="6">
    <location>
        <begin position="1511"/>
        <end position="1543"/>
    </location>
</feature>
<feature type="compositionally biased region" description="Basic and acidic residues" evidence="6">
    <location>
        <begin position="1710"/>
        <end position="1728"/>
    </location>
</feature>
<dbReference type="STRING" id="6689.A0A3R7LSK8"/>
<evidence type="ECO:0000256" key="5">
    <source>
        <dbReference type="ARBA" id="ARBA00023136"/>
    </source>
</evidence>
<keyword evidence="4 7" id="KW-1133">Transmembrane helix</keyword>
<feature type="region of interest" description="Disordered" evidence="6">
    <location>
        <begin position="1"/>
        <end position="134"/>
    </location>
</feature>
<dbReference type="InterPro" id="IPR038900">
    <property type="entry name" value="TMC"/>
</dbReference>
<feature type="compositionally biased region" description="Basic and acidic residues" evidence="6">
    <location>
        <begin position="1550"/>
        <end position="1562"/>
    </location>
</feature>
<feature type="transmembrane region" description="Helical" evidence="7">
    <location>
        <begin position="478"/>
        <end position="499"/>
    </location>
</feature>
<feature type="compositionally biased region" description="Pro residues" evidence="6">
    <location>
        <begin position="1486"/>
        <end position="1495"/>
    </location>
</feature>
<feature type="transmembrane region" description="Helical" evidence="7">
    <location>
        <begin position="1366"/>
        <end position="1383"/>
    </location>
</feature>
<sequence length="1865" mass="206057">MSGAGDEEEGGGKSPRSRSPAMGVSGLLRDHQNKLLRNISTHDEALLLQAGSEDEGRRGSAPGGPGTGILRLDPAKPRRSSAASVEFKTDKDDPSSPCPSDRLSVTWADGERSVSSDGVSLAPRTPVSSDQPSINTLIPACGSLMEEPAEDDEFCASVSAILKRTESRTSRRGSRRRKKMRRTSTMTSTEVRSWTWRASGGDPQDPQGGPGGGEAPALAHWQEAPSRAIGSLLHPASRGGAGGAPRPEHQHQGFLLRYFIRARRVVRAGARAVYVWVRGIEPWQGRIKTIESYFGSAVASYFTFLRWVLGLNIALTAFLTAFVIIPEFLASDRSKAGERKSLLPDEVISAYDFKVMWDFEGILRYSPIFYGYYSKTPKTREGYRLPLAYFLTSVAVYAYSFVAILRKMAANSRMSKLADDDESTFTWKVLGGWDFTIGNPEAAQNKVASINTGLREALLEAKESEKEDKSWKVKAKRFLAHLIVLGLVVASAYAVVLLVERSKDVDDSSSWYRQNELTIILTLISLIYPNLFDLVGLLEERHPRNQLQWQLARIMALNLLNLYTLIFALFSKVYEMTGELGELKENLTDSYGDGATTAMDSLVGTTSASPLSHSDPYGWPSASQGASNFSVFDSPNASLYELTLAPLTNASDTAFFNLTTTSAVDPYSLVTTLSSTLLAAITFTESPVPDTTVPRCRRIKVPCSTTTSTQSPTTSLLFEVNSTSTTGSDPQAENVTWTNYGPENVTWTDYGPELSTLLTDDPLVATNGSLTGPGNGTVLRVDDDGFPYDEYYVDDKVYVYLDYLNNTGDVPEGRKESERVDPWNSSVPGEFYEEPTAMNLHDITSTVETTDVSDDMEEPPGTTVVSDNMEEPPGTTVVSDNMEEPLRTTEPPSLLEDPGVTEDPKNLAFRELLRKFPSLPGLSPILLGDVTDFEDDTAKENDADAGGELANDRVIIRRAITESGEDPNIHGIRDKRSAAMGDYGGLSPVDVSYLPTFERDVVPYDDYADPMSSPSEEYNTSNYSSLLNGTDLNEGNFTFDDERTSAVTTVAPARRNTMTTYWDKLLALFTTSTTNNKDTTTEATMENNTTESDEEVYLTSTTPGTTGIHRDLPLLNPSTHQYPNPYHQPTRPLPHPPIHRSPHQPHPTPATPTTESTTLVTSTETTTTIPAVVTTPFLDQPMKNNPEKWAKHLPTPARHRLRKLCWETMFGQEIIKLTVMDLVVTVVTIVIGDYIRAVVVRLFNGCCCWDLEKKFPGYPDFKIAENILHLVNNQGMIWMGMFFSPGLPALNTLKLVIVLYVRSWAVVTSNVPPETVFKASNNNNFYLLFLLTMLFLCTLPVGYAVVWLEPSWHCGPFSDFPRMYKLATYTLIGGLPSSLYPVVDYISSPGVVIPAGLLLVLIIYYLLSLTAALREANCDLRDQLRQERSAEKRKALDARTGKGRSETPTTRWGRVVPLTPMPRQRLDGTSGPDKTAVTKPSAAEPDGPPALPPAETPRGKDEGPWPDDVTDLGHSEVFDDSLSDSRKQGKDTPVKEKPVEPKHEHKRHEKEKDKMLERDYESAPRSPYSRSKHRHNSYPQGARDEDKARVRRENHRAAPGQSRSSRKSQERKHSDESSHRESPTKAKSGYRHGIVDSPRSRRRKGSSGQAGKLKDKMPEECMHELNEVIHQKDMKKKKSPKPSEKVDHHQTSVETEAASRAGPQSRHRREPSIFKMDDIRRNSNEKAKNGTQAGQRRSSSDDSQSMQSIPVIKISKEDSVERSLQQARLERQAKTMEEDSDSASQPLTGTVVPKPAERKSKPKPIETDLDAALADPGTTCDTAALLEGHSEVTPDTPGKDSKAKDEVEPADPISSDDEATLLDNN</sequence>
<proteinExistence type="inferred from homology"/>
<evidence type="ECO:0000256" key="4">
    <source>
        <dbReference type="ARBA" id="ARBA00022989"/>
    </source>
</evidence>
<feature type="compositionally biased region" description="Basic residues" evidence="6">
    <location>
        <begin position="170"/>
        <end position="182"/>
    </location>
</feature>
<feature type="compositionally biased region" description="Low complexity" evidence="6">
    <location>
        <begin position="183"/>
        <end position="193"/>
    </location>
</feature>
<keyword evidence="3 7" id="KW-0812">Transmembrane</keyword>
<feature type="region of interest" description="Disordered" evidence="6">
    <location>
        <begin position="1824"/>
        <end position="1865"/>
    </location>
</feature>
<feature type="compositionally biased region" description="Basic and acidic residues" evidence="6">
    <location>
        <begin position="1828"/>
        <end position="1847"/>
    </location>
</feature>
<feature type="transmembrane region" description="Helical" evidence="7">
    <location>
        <begin position="1390"/>
        <end position="1413"/>
    </location>
</feature>
<evidence type="ECO:0000256" key="1">
    <source>
        <dbReference type="ARBA" id="ARBA00004141"/>
    </source>
</evidence>
<feature type="region of interest" description="Disordered" evidence="6">
    <location>
        <begin position="1077"/>
        <end position="1165"/>
    </location>
</feature>
<evidence type="ECO:0000256" key="3">
    <source>
        <dbReference type="ARBA" id="ARBA00022692"/>
    </source>
</evidence>
<keyword evidence="5 7" id="KW-0472">Membrane</keyword>
<feature type="domain" description="TMC" evidence="8">
    <location>
        <begin position="1205"/>
        <end position="1320"/>
    </location>
</feature>
<feature type="region of interest" description="Disordered" evidence="6">
    <location>
        <begin position="848"/>
        <end position="900"/>
    </location>
</feature>
<feature type="compositionally biased region" description="Acidic residues" evidence="6">
    <location>
        <begin position="1854"/>
        <end position="1865"/>
    </location>
</feature>
<comment type="caution">
    <text evidence="9">The sequence shown here is derived from an EMBL/GenBank/DDBJ whole genome shotgun (WGS) entry which is preliminary data.</text>
</comment>
<dbReference type="Proteomes" id="UP000283509">
    <property type="component" value="Unassembled WGS sequence"/>
</dbReference>
<evidence type="ECO:0000256" key="7">
    <source>
        <dbReference type="SAM" id="Phobius"/>
    </source>
</evidence>
<feature type="region of interest" description="Disordered" evidence="6">
    <location>
        <begin position="164"/>
        <end position="217"/>
    </location>
</feature>
<evidence type="ECO:0000313" key="10">
    <source>
        <dbReference type="Proteomes" id="UP000283509"/>
    </source>
</evidence>
<keyword evidence="10" id="KW-1185">Reference proteome</keyword>
<feature type="transmembrane region" description="Helical" evidence="7">
    <location>
        <begin position="519"/>
        <end position="538"/>
    </location>
</feature>
<accession>A0A3R7LSK8</accession>